<keyword evidence="2 5" id="KW-0378">Hydrolase</keyword>
<dbReference type="Proteomes" id="UP000515971">
    <property type="component" value="Chromosome"/>
</dbReference>
<dbReference type="InterPro" id="IPR015421">
    <property type="entry name" value="PyrdxlP-dep_Trfase_major"/>
</dbReference>
<dbReference type="SUPFAM" id="SSF53383">
    <property type="entry name" value="PLP-dependent transferases"/>
    <property type="match status" value="1"/>
</dbReference>
<dbReference type="UniPathway" id="UPA00253">
    <property type="reaction ID" value="UER00329"/>
</dbReference>
<reference evidence="6 7" key="1">
    <citation type="submission" date="2020-08" db="EMBL/GenBank/DDBJ databases">
        <title>Genome sequence of Sphingomonas lutea KCTC 23642T.</title>
        <authorList>
            <person name="Hyun D.-W."/>
            <person name="Bae J.-W."/>
        </authorList>
    </citation>
    <scope>NUCLEOTIDE SEQUENCE [LARGE SCALE GENOMIC DNA]</scope>
    <source>
        <strain evidence="6 7">KCTC 23642</strain>
    </source>
</reference>
<comment type="subunit">
    <text evidence="5">Homodimer.</text>
</comment>
<organism evidence="6 7">
    <name type="scientific">Sphingomonas lutea</name>
    <dbReference type="NCBI Taxonomy" id="1045317"/>
    <lineage>
        <taxon>Bacteria</taxon>
        <taxon>Pseudomonadati</taxon>
        <taxon>Pseudomonadota</taxon>
        <taxon>Alphaproteobacteria</taxon>
        <taxon>Sphingomonadales</taxon>
        <taxon>Sphingomonadaceae</taxon>
        <taxon>Sphingomonas</taxon>
    </lineage>
</organism>
<dbReference type="Pfam" id="PF22580">
    <property type="entry name" value="KYNU_C"/>
    <property type="match status" value="1"/>
</dbReference>
<dbReference type="GO" id="GO:0005737">
    <property type="term" value="C:cytoplasm"/>
    <property type="evidence" value="ECO:0007669"/>
    <property type="project" value="UniProtKB-UniRule"/>
</dbReference>
<dbReference type="GO" id="GO:0009435">
    <property type="term" value="P:NAD+ biosynthetic process"/>
    <property type="evidence" value="ECO:0007669"/>
    <property type="project" value="UniProtKB-UniRule"/>
</dbReference>
<evidence type="ECO:0000256" key="5">
    <source>
        <dbReference type="PIRNR" id="PIRNR038800"/>
    </source>
</evidence>
<comment type="pathway">
    <text evidence="5">Cofactor biosynthesis; NAD(+) biosynthesis; quinolinate from L-kynurenine: step 2/3.</text>
</comment>
<dbReference type="NCBIfam" id="TIGR01814">
    <property type="entry name" value="kynureninase"/>
    <property type="match status" value="1"/>
</dbReference>
<dbReference type="Gene3D" id="3.40.640.10">
    <property type="entry name" value="Type I PLP-dependent aspartate aminotransferase-like (Major domain)"/>
    <property type="match status" value="1"/>
</dbReference>
<protein>
    <recommendedName>
        <fullName evidence="4 5">Kynureninase</fullName>
        <ecNumber evidence="4 5">3.7.1.3</ecNumber>
    </recommendedName>
</protein>
<keyword evidence="7" id="KW-1185">Reference proteome</keyword>
<evidence type="ECO:0000313" key="7">
    <source>
        <dbReference type="Proteomes" id="UP000515971"/>
    </source>
</evidence>
<comment type="similarity">
    <text evidence="5">Belongs to the kynureninase family.</text>
</comment>
<dbReference type="GO" id="GO:0030429">
    <property type="term" value="F:kynureninase activity"/>
    <property type="evidence" value="ECO:0007669"/>
    <property type="project" value="UniProtKB-UniRule"/>
</dbReference>
<name>A0A7G9SLB3_9SPHN</name>
<keyword evidence="3 5" id="KW-0663">Pyridoxal phosphate</keyword>
<dbReference type="UniPathway" id="UPA00334">
    <property type="reaction ID" value="UER00455"/>
</dbReference>
<comment type="catalytic activity">
    <reaction evidence="5">
        <text>3-hydroxy-L-kynurenine + H2O = 3-hydroxyanthranilate + L-alanine + H(+)</text>
        <dbReference type="Rhea" id="RHEA:25143"/>
        <dbReference type="ChEBI" id="CHEBI:15377"/>
        <dbReference type="ChEBI" id="CHEBI:15378"/>
        <dbReference type="ChEBI" id="CHEBI:36559"/>
        <dbReference type="ChEBI" id="CHEBI:57972"/>
        <dbReference type="ChEBI" id="CHEBI:58125"/>
        <dbReference type="EC" id="3.7.1.3"/>
    </reaction>
</comment>
<comment type="catalytic activity">
    <reaction evidence="5">
        <text>L-kynurenine + H2O = anthranilate + L-alanine + H(+)</text>
        <dbReference type="Rhea" id="RHEA:16813"/>
        <dbReference type="ChEBI" id="CHEBI:15377"/>
        <dbReference type="ChEBI" id="CHEBI:15378"/>
        <dbReference type="ChEBI" id="CHEBI:16567"/>
        <dbReference type="ChEBI" id="CHEBI:57959"/>
        <dbReference type="ChEBI" id="CHEBI:57972"/>
        <dbReference type="EC" id="3.7.1.3"/>
    </reaction>
</comment>
<dbReference type="InterPro" id="IPR015424">
    <property type="entry name" value="PyrdxlP-dep_Trfase"/>
</dbReference>
<gene>
    <name evidence="6" type="primary">kynU</name>
    <name evidence="6" type="ORF">H9L13_10605</name>
</gene>
<dbReference type="KEGG" id="slut:H9L13_10605"/>
<keyword evidence="1 5" id="KW-0662">Pyridine nucleotide biosynthesis</keyword>
<dbReference type="GO" id="GO:0019441">
    <property type="term" value="P:L-tryptophan catabolic process to kynurenine"/>
    <property type="evidence" value="ECO:0007669"/>
    <property type="project" value="TreeGrafter"/>
</dbReference>
<proteinExistence type="inferred from homology"/>
<sequence>MEALARERFSIPNDVIYLDGNSLGALPRATPERLRALMREEWRSDLIASWNKHGWIDLPMSIAARLAPIVNAKPAELLIADSTSVSLFKLLAAAARARSGRKTILTQRRNFPTDLYVAQGLCDMLGLTLRAVDADAVRDSIDDDVAVVSLTHVDYRSAAVHEMAAINRASRDAGALTCWDLSHSAGAIEVDLAGTECDLAVGCGYKYLNGGPGAPAFIFVAERLLETMHPPLQGWMGHAQPFAFEDGYQPAPGIARFLTGTPSILAIAALDCGLATFDGIAMADVAARSRGLSQAFIDAVEARCGDAVSLASPGDPAARGSHVCFAHPHGYAVMQALIARKVIGDFRAPDLMRFGFAPLYNDEGDVLRAAEILGEILDSRAWDDPRFHARAKVT</sequence>
<evidence type="ECO:0000313" key="6">
    <source>
        <dbReference type="EMBL" id="QNN68638.1"/>
    </source>
</evidence>
<dbReference type="EC" id="3.7.1.3" evidence="4 5"/>
<dbReference type="GO" id="GO:0097053">
    <property type="term" value="P:L-kynurenine catabolic process"/>
    <property type="evidence" value="ECO:0007669"/>
    <property type="project" value="UniProtKB-UniPathway"/>
</dbReference>
<dbReference type="GO" id="GO:0030170">
    <property type="term" value="F:pyridoxal phosphate binding"/>
    <property type="evidence" value="ECO:0007669"/>
    <property type="project" value="UniProtKB-UniRule"/>
</dbReference>
<evidence type="ECO:0000256" key="1">
    <source>
        <dbReference type="ARBA" id="ARBA00022642"/>
    </source>
</evidence>
<comment type="function">
    <text evidence="5">Catalyzes the cleavage of L-kynurenine (L-Kyn) and L-3-hydroxykynurenine (L-3OHKyn) into anthranilic acid (AA) and 3-hydroxyanthranilic acid (3-OHAA), respectively.</text>
</comment>
<dbReference type="PANTHER" id="PTHR14084">
    <property type="entry name" value="KYNURENINASE"/>
    <property type="match status" value="1"/>
</dbReference>
<dbReference type="PIRSF" id="PIRSF038800">
    <property type="entry name" value="KYNU"/>
    <property type="match status" value="1"/>
</dbReference>
<dbReference type="Gene3D" id="3.90.1150.10">
    <property type="entry name" value="Aspartate Aminotransferase, domain 1"/>
    <property type="match status" value="1"/>
</dbReference>
<evidence type="ECO:0000256" key="2">
    <source>
        <dbReference type="ARBA" id="ARBA00022801"/>
    </source>
</evidence>
<comment type="pathway">
    <text evidence="5">Amino-acid degradation; L-kynurenine degradation; L-alanine and anthranilate from L-kynurenine: step 1/1.</text>
</comment>
<evidence type="ECO:0000256" key="3">
    <source>
        <dbReference type="ARBA" id="ARBA00022898"/>
    </source>
</evidence>
<dbReference type="EMBL" id="CP060718">
    <property type="protein sequence ID" value="QNN68638.1"/>
    <property type="molecule type" value="Genomic_DNA"/>
</dbReference>
<dbReference type="PANTHER" id="PTHR14084:SF0">
    <property type="entry name" value="KYNURENINASE"/>
    <property type="match status" value="1"/>
</dbReference>
<dbReference type="GO" id="GO:0043420">
    <property type="term" value="P:anthranilate metabolic process"/>
    <property type="evidence" value="ECO:0007669"/>
    <property type="project" value="TreeGrafter"/>
</dbReference>
<dbReference type="AlphaFoldDB" id="A0A7G9SLB3"/>
<dbReference type="InterPro" id="IPR015422">
    <property type="entry name" value="PyrdxlP-dep_Trfase_small"/>
</dbReference>
<dbReference type="InterPro" id="IPR010111">
    <property type="entry name" value="Kynureninase"/>
</dbReference>
<evidence type="ECO:0000256" key="4">
    <source>
        <dbReference type="NCBIfam" id="TIGR01814"/>
    </source>
</evidence>
<accession>A0A7G9SLB3</accession>
<comment type="cofactor">
    <cofactor evidence="5">
        <name>pyridoxal 5'-phosphate</name>
        <dbReference type="ChEBI" id="CHEBI:597326"/>
    </cofactor>
</comment>